<comment type="catalytic activity">
    <reaction evidence="1">
        <text>ATP + protein L-histidine = ADP + protein N-phospho-L-histidine.</text>
        <dbReference type="EC" id="2.7.13.3"/>
    </reaction>
</comment>
<dbReference type="SMART" id="SM00387">
    <property type="entry name" value="HATPase_c"/>
    <property type="match status" value="1"/>
</dbReference>
<keyword evidence="11" id="KW-1185">Reference proteome</keyword>
<name>A0A1I5GC90_9RHOB</name>
<keyword evidence="5 10" id="KW-0418">Kinase</keyword>
<dbReference type="PRINTS" id="PR00344">
    <property type="entry name" value="BCTRLSENSOR"/>
</dbReference>
<evidence type="ECO:0000256" key="2">
    <source>
        <dbReference type="ARBA" id="ARBA00012438"/>
    </source>
</evidence>
<dbReference type="SUPFAM" id="SSF55874">
    <property type="entry name" value="ATPase domain of HSP90 chaperone/DNA topoisomerase II/histidine kinase"/>
    <property type="match status" value="1"/>
</dbReference>
<evidence type="ECO:0000256" key="6">
    <source>
        <dbReference type="ARBA" id="ARBA00023012"/>
    </source>
</evidence>
<evidence type="ECO:0000259" key="9">
    <source>
        <dbReference type="PROSITE" id="PS50109"/>
    </source>
</evidence>
<dbReference type="FunFam" id="3.30.565.10:FF:000006">
    <property type="entry name" value="Sensor histidine kinase WalK"/>
    <property type="match status" value="1"/>
</dbReference>
<feature type="domain" description="Histidine kinase" evidence="9">
    <location>
        <begin position="235"/>
        <end position="454"/>
    </location>
</feature>
<dbReference type="SMART" id="SM00388">
    <property type="entry name" value="HisKA"/>
    <property type="match status" value="1"/>
</dbReference>
<dbReference type="AlphaFoldDB" id="A0A1I5GC90"/>
<proteinExistence type="predicted"/>
<dbReference type="EC" id="2.7.13.3" evidence="2"/>
<dbReference type="InterPro" id="IPR005467">
    <property type="entry name" value="His_kinase_dom"/>
</dbReference>
<evidence type="ECO:0000256" key="3">
    <source>
        <dbReference type="ARBA" id="ARBA00022553"/>
    </source>
</evidence>
<dbReference type="Pfam" id="PF00512">
    <property type="entry name" value="HisKA"/>
    <property type="match status" value="1"/>
</dbReference>
<gene>
    <name evidence="10" type="ORF">SAMN04487859_12816</name>
</gene>
<evidence type="ECO:0000256" key="4">
    <source>
        <dbReference type="ARBA" id="ARBA00022679"/>
    </source>
</evidence>
<dbReference type="OrthoDB" id="7179697at2"/>
<dbReference type="FunFam" id="1.10.287.130:FF:000001">
    <property type="entry name" value="Two-component sensor histidine kinase"/>
    <property type="match status" value="1"/>
</dbReference>
<dbReference type="RefSeq" id="WP_092842026.1">
    <property type="nucleotide sequence ID" value="NZ_FOVP01000028.1"/>
</dbReference>
<dbReference type="Gene3D" id="1.10.287.130">
    <property type="match status" value="1"/>
</dbReference>
<feature type="transmembrane region" description="Helical" evidence="8">
    <location>
        <begin position="12"/>
        <end position="34"/>
    </location>
</feature>
<dbReference type="SUPFAM" id="SSF47384">
    <property type="entry name" value="Homodimeric domain of signal transducing histidine kinase"/>
    <property type="match status" value="1"/>
</dbReference>
<keyword evidence="4" id="KW-0808">Transferase</keyword>
<evidence type="ECO:0000256" key="5">
    <source>
        <dbReference type="ARBA" id="ARBA00022777"/>
    </source>
</evidence>
<dbReference type="PANTHER" id="PTHR43711:SF30">
    <property type="entry name" value="HISTIDINE KINASE"/>
    <property type="match status" value="1"/>
</dbReference>
<feature type="transmembrane region" description="Helical" evidence="8">
    <location>
        <begin position="183"/>
        <end position="203"/>
    </location>
</feature>
<dbReference type="InterPro" id="IPR004358">
    <property type="entry name" value="Sig_transdc_His_kin-like_C"/>
</dbReference>
<dbReference type="InterPro" id="IPR003594">
    <property type="entry name" value="HATPase_dom"/>
</dbReference>
<sequence length="472" mass="52354">MTKGRRKIRQGMAGAVLLSVAVAVAGLMMLSQSISEMRLSDRDKPLWIANQMQFEMLRFDAAAQDYALGRETYEGLTQRLNILWSRLSTFEEGYVADVLESRGIDLSVIRDIRNWLETLDETVFAQDVPPATAESRREMAAILRDQMSSFKTDLQKLSLSVVKSETQEQTQFKDALLTLSNRVTLLGVVAMAALGLFGLFLWIDGARSRKLAEKMEVLANHAGASLRAKDSFVTVVSHELRTPLTSIYGSIELIKAAKNSDLSPTNEKLISIAHRNCERLITLVNDILDIDKLDANLVILDNKCFNLSQTVQDAVRDNENYATGLQVGLSLRVIDTELYVEGDEVRIAQVLSNLISNASKFSPAGSTVEVIAYQNGPRARVEVRDEGQGIPEEEHERIFERFHQGSQVTSTTYKGTGLGLSIAKAIVEQHNGRIDLKSTPGKGTTFFFELPIKDESKDTSHRPASCDVRDVA</sequence>
<evidence type="ECO:0000256" key="8">
    <source>
        <dbReference type="SAM" id="Phobius"/>
    </source>
</evidence>
<keyword evidence="3" id="KW-0597">Phosphoprotein</keyword>
<evidence type="ECO:0000256" key="1">
    <source>
        <dbReference type="ARBA" id="ARBA00000085"/>
    </source>
</evidence>
<dbReference type="Gene3D" id="3.30.565.10">
    <property type="entry name" value="Histidine kinase-like ATPase, C-terminal domain"/>
    <property type="match status" value="1"/>
</dbReference>
<keyword evidence="6" id="KW-0902">Two-component regulatory system</keyword>
<keyword evidence="8" id="KW-0812">Transmembrane</keyword>
<dbReference type="CDD" id="cd00082">
    <property type="entry name" value="HisKA"/>
    <property type="match status" value="1"/>
</dbReference>
<organism evidence="10 11">
    <name type="scientific">Roseovarius lutimaris</name>
    <dbReference type="NCBI Taxonomy" id="1005928"/>
    <lineage>
        <taxon>Bacteria</taxon>
        <taxon>Pseudomonadati</taxon>
        <taxon>Pseudomonadota</taxon>
        <taxon>Alphaproteobacteria</taxon>
        <taxon>Rhodobacterales</taxon>
        <taxon>Roseobacteraceae</taxon>
        <taxon>Roseovarius</taxon>
    </lineage>
</organism>
<dbReference type="PANTHER" id="PTHR43711">
    <property type="entry name" value="TWO-COMPONENT HISTIDINE KINASE"/>
    <property type="match status" value="1"/>
</dbReference>
<dbReference type="InterPro" id="IPR036097">
    <property type="entry name" value="HisK_dim/P_sf"/>
</dbReference>
<evidence type="ECO:0000313" key="11">
    <source>
        <dbReference type="Proteomes" id="UP000198599"/>
    </source>
</evidence>
<dbReference type="PROSITE" id="PS50109">
    <property type="entry name" value="HIS_KIN"/>
    <property type="match status" value="1"/>
</dbReference>
<keyword evidence="7 8" id="KW-0472">Membrane</keyword>
<evidence type="ECO:0000256" key="7">
    <source>
        <dbReference type="ARBA" id="ARBA00023136"/>
    </source>
</evidence>
<reference evidence="11" key="1">
    <citation type="submission" date="2016-10" db="EMBL/GenBank/DDBJ databases">
        <authorList>
            <person name="Varghese N."/>
            <person name="Submissions S."/>
        </authorList>
    </citation>
    <scope>NUCLEOTIDE SEQUENCE [LARGE SCALE GENOMIC DNA]</scope>
    <source>
        <strain evidence="11">DSM 28463</strain>
    </source>
</reference>
<dbReference type="InterPro" id="IPR050736">
    <property type="entry name" value="Sensor_HK_Regulatory"/>
</dbReference>
<dbReference type="InterPro" id="IPR036890">
    <property type="entry name" value="HATPase_C_sf"/>
</dbReference>
<dbReference type="GO" id="GO:0000155">
    <property type="term" value="F:phosphorelay sensor kinase activity"/>
    <property type="evidence" value="ECO:0007669"/>
    <property type="project" value="InterPro"/>
</dbReference>
<dbReference type="InterPro" id="IPR003661">
    <property type="entry name" value="HisK_dim/P_dom"/>
</dbReference>
<protein>
    <recommendedName>
        <fullName evidence="2">histidine kinase</fullName>
        <ecNumber evidence="2">2.7.13.3</ecNumber>
    </recommendedName>
</protein>
<dbReference type="EMBL" id="FOVP01000028">
    <property type="protein sequence ID" value="SFO33688.1"/>
    <property type="molecule type" value="Genomic_DNA"/>
</dbReference>
<dbReference type="CDD" id="cd00075">
    <property type="entry name" value="HATPase"/>
    <property type="match status" value="1"/>
</dbReference>
<dbReference type="Proteomes" id="UP000198599">
    <property type="component" value="Unassembled WGS sequence"/>
</dbReference>
<evidence type="ECO:0000313" key="10">
    <source>
        <dbReference type="EMBL" id="SFO33688.1"/>
    </source>
</evidence>
<accession>A0A1I5GC90</accession>
<dbReference type="STRING" id="1005928.SAMN04487859_12816"/>
<keyword evidence="8" id="KW-1133">Transmembrane helix</keyword>
<dbReference type="Pfam" id="PF02518">
    <property type="entry name" value="HATPase_c"/>
    <property type="match status" value="1"/>
</dbReference>